<evidence type="ECO:0000256" key="3">
    <source>
        <dbReference type="SAM" id="MobiDB-lite"/>
    </source>
</evidence>
<dbReference type="PANTHER" id="PTHR30097:SF4">
    <property type="entry name" value="SLR6042 PROTEIN"/>
    <property type="match status" value="1"/>
</dbReference>
<dbReference type="GO" id="GO:0030288">
    <property type="term" value="C:outer membrane-bounded periplasmic space"/>
    <property type="evidence" value="ECO:0007669"/>
    <property type="project" value="TreeGrafter"/>
</dbReference>
<proteinExistence type="inferred from homology"/>
<dbReference type="AlphaFoldDB" id="A0A1Y6C1S0"/>
<dbReference type="STRING" id="1513793.SAMN06296036_112121"/>
<feature type="domain" description="CusB-like barrel-sandwich hybrid" evidence="5">
    <location>
        <begin position="174"/>
        <end position="296"/>
    </location>
</feature>
<protein>
    <submittedName>
        <fullName evidence="8">Membrane fusion protein, Cu(I)/Ag(I) efflux system</fullName>
    </submittedName>
</protein>
<accession>A0A1Y6C1S0</accession>
<feature type="region of interest" description="Disordered" evidence="3">
    <location>
        <begin position="23"/>
        <end position="42"/>
    </location>
</feature>
<comment type="similarity">
    <text evidence="1">Belongs to the membrane fusion protein (MFP) (TC 8.A.1) family.</text>
</comment>
<dbReference type="Proteomes" id="UP000192907">
    <property type="component" value="Unassembled WGS sequence"/>
</dbReference>
<dbReference type="Pfam" id="PF25919">
    <property type="entry name" value="BSH_CusB"/>
    <property type="match status" value="1"/>
</dbReference>
<dbReference type="GO" id="GO:0015679">
    <property type="term" value="P:plasma membrane copper ion transport"/>
    <property type="evidence" value="ECO:0007669"/>
    <property type="project" value="TreeGrafter"/>
</dbReference>
<dbReference type="InterPro" id="IPR006143">
    <property type="entry name" value="RND_pump_MFP"/>
</dbReference>
<dbReference type="GO" id="GO:0022857">
    <property type="term" value="F:transmembrane transporter activity"/>
    <property type="evidence" value="ECO:0007669"/>
    <property type="project" value="InterPro"/>
</dbReference>
<dbReference type="Gene3D" id="2.40.30.170">
    <property type="match status" value="1"/>
</dbReference>
<evidence type="ECO:0000313" key="9">
    <source>
        <dbReference type="Proteomes" id="UP000192907"/>
    </source>
</evidence>
<evidence type="ECO:0000313" key="8">
    <source>
        <dbReference type="EMBL" id="SMF41006.1"/>
    </source>
</evidence>
<dbReference type="Pfam" id="PF25975">
    <property type="entry name" value="CzcB_C"/>
    <property type="match status" value="1"/>
</dbReference>
<sequence>MNKKLLILLAGLTVSCTKSDKSSRASSKAETVQSDGHEGHRHLDNPDFYYTCAMHPEIRQSEPGKCPICGMTLTKFELDDDETSDHSVSQLAEQWQCRDYPDVTSAIEGTCPIDGTPMIKQAVLPSAGEAIAKVKLRKSQMSHFVPSFFPVSTMKMTKNVRLLGSVLQSEDKQSTIPARVGGRVEKVYIKSTGSFVKRGDPVLEIYSPKLITAGQEYLVSRRSFEKNGKDDFKQLLAKAQERLELWGIRRWQYESWYRNGKVPRQIVVYSPSTGIVQKHNAKVGGYFKEGQNFFELSDLSEVWVEMDVYEHDSSIVKLGQEVQLEFSSAPGKPVRGEIDFINPILDSESRTLKVRTTIPNAEGALKPGMIAEASLTVVFDGKPLVVPRTAIIDTGKRKVVWVKLTNKKFEAKIIHTGFESEGYVEVKQGLKAGDQVVMDGNFLLDAQAQLFGGYSDMTRNPRNAHPH</sequence>
<dbReference type="InterPro" id="IPR045800">
    <property type="entry name" value="HMBD"/>
</dbReference>
<dbReference type="EMBL" id="FWZT01000012">
    <property type="protein sequence ID" value="SMF41006.1"/>
    <property type="molecule type" value="Genomic_DNA"/>
</dbReference>
<feature type="domain" description="CusB-like beta-barrel" evidence="6">
    <location>
        <begin position="301"/>
        <end position="376"/>
    </location>
</feature>
<evidence type="ECO:0000259" key="4">
    <source>
        <dbReference type="Pfam" id="PF19335"/>
    </source>
</evidence>
<dbReference type="NCBIfam" id="TIGR01730">
    <property type="entry name" value="RND_mfp"/>
    <property type="match status" value="1"/>
</dbReference>
<feature type="domain" description="CzcB-like C-terminal circularly permuted SH3-like" evidence="7">
    <location>
        <begin position="385"/>
        <end position="444"/>
    </location>
</feature>
<dbReference type="GO" id="GO:0060003">
    <property type="term" value="P:copper ion export"/>
    <property type="evidence" value="ECO:0007669"/>
    <property type="project" value="TreeGrafter"/>
</dbReference>
<dbReference type="SUPFAM" id="SSF111369">
    <property type="entry name" value="HlyD-like secretion proteins"/>
    <property type="match status" value="1"/>
</dbReference>
<name>A0A1Y6C1S0_9BACT</name>
<dbReference type="PROSITE" id="PS51257">
    <property type="entry name" value="PROKAR_LIPOPROTEIN"/>
    <property type="match status" value="1"/>
</dbReference>
<gene>
    <name evidence="8" type="ORF">SAMN06296036_112121</name>
</gene>
<evidence type="ECO:0000259" key="7">
    <source>
        <dbReference type="Pfam" id="PF25975"/>
    </source>
</evidence>
<organism evidence="8 9">
    <name type="scientific">Pseudobacteriovorax antillogorgiicola</name>
    <dbReference type="NCBI Taxonomy" id="1513793"/>
    <lineage>
        <taxon>Bacteria</taxon>
        <taxon>Pseudomonadati</taxon>
        <taxon>Bdellovibrionota</taxon>
        <taxon>Oligoflexia</taxon>
        <taxon>Oligoflexales</taxon>
        <taxon>Pseudobacteriovoracaceae</taxon>
        <taxon>Pseudobacteriovorax</taxon>
    </lineage>
</organism>
<evidence type="ECO:0000256" key="2">
    <source>
        <dbReference type="ARBA" id="ARBA00022448"/>
    </source>
</evidence>
<keyword evidence="2" id="KW-0813">Transport</keyword>
<evidence type="ECO:0000256" key="1">
    <source>
        <dbReference type="ARBA" id="ARBA00009477"/>
    </source>
</evidence>
<reference evidence="9" key="1">
    <citation type="submission" date="2017-04" db="EMBL/GenBank/DDBJ databases">
        <authorList>
            <person name="Varghese N."/>
            <person name="Submissions S."/>
        </authorList>
    </citation>
    <scope>NUCLEOTIDE SEQUENCE [LARGE SCALE GENOMIC DNA]</scope>
    <source>
        <strain evidence="9">RKEM611</strain>
    </source>
</reference>
<dbReference type="InterPro" id="IPR058792">
    <property type="entry name" value="Beta-barrel_RND_2"/>
</dbReference>
<keyword evidence="9" id="KW-1185">Reference proteome</keyword>
<dbReference type="PANTHER" id="PTHR30097">
    <property type="entry name" value="CATION EFFLUX SYSTEM PROTEIN CUSB"/>
    <property type="match status" value="1"/>
</dbReference>
<dbReference type="RefSeq" id="WP_132320519.1">
    <property type="nucleotide sequence ID" value="NZ_FWZT01000012.1"/>
</dbReference>
<feature type="domain" description="Heavy metal binding" evidence="4">
    <location>
        <begin position="49"/>
        <end position="74"/>
    </location>
</feature>
<dbReference type="InterPro" id="IPR058649">
    <property type="entry name" value="CzcB_C"/>
</dbReference>
<dbReference type="FunFam" id="2.40.30.170:FF:000010">
    <property type="entry name" value="Efflux RND transporter periplasmic adaptor subunit"/>
    <property type="match status" value="1"/>
</dbReference>
<dbReference type="InterPro" id="IPR051909">
    <property type="entry name" value="MFP_Cation_Efflux"/>
</dbReference>
<evidence type="ECO:0000259" key="6">
    <source>
        <dbReference type="Pfam" id="PF25954"/>
    </source>
</evidence>
<dbReference type="OrthoDB" id="9806939at2"/>
<evidence type="ECO:0000259" key="5">
    <source>
        <dbReference type="Pfam" id="PF25919"/>
    </source>
</evidence>
<dbReference type="InterPro" id="IPR058790">
    <property type="entry name" value="BSH_CusB"/>
</dbReference>
<dbReference type="Pfam" id="PF25954">
    <property type="entry name" value="Beta-barrel_RND_2"/>
    <property type="match status" value="1"/>
</dbReference>
<dbReference type="Pfam" id="PF19335">
    <property type="entry name" value="HMBD"/>
    <property type="match status" value="1"/>
</dbReference>
<dbReference type="Gene3D" id="2.40.420.20">
    <property type="match status" value="1"/>
</dbReference>
<dbReference type="GO" id="GO:0016020">
    <property type="term" value="C:membrane"/>
    <property type="evidence" value="ECO:0007669"/>
    <property type="project" value="InterPro"/>
</dbReference>
<dbReference type="GO" id="GO:0046914">
    <property type="term" value="F:transition metal ion binding"/>
    <property type="evidence" value="ECO:0007669"/>
    <property type="project" value="TreeGrafter"/>
</dbReference>